<feature type="region of interest" description="Disordered" evidence="2">
    <location>
        <begin position="161"/>
        <end position="192"/>
    </location>
</feature>
<dbReference type="STRING" id="448385.sce6982"/>
<feature type="compositionally biased region" description="Low complexity" evidence="2">
    <location>
        <begin position="253"/>
        <end position="279"/>
    </location>
</feature>
<evidence type="ECO:0000256" key="1">
    <source>
        <dbReference type="ARBA" id="ARBA00022737"/>
    </source>
</evidence>
<dbReference type="Proteomes" id="UP000002139">
    <property type="component" value="Chromosome"/>
</dbReference>
<dbReference type="eggNOG" id="COG1372">
    <property type="taxonomic scope" value="Bacteria"/>
</dbReference>
<feature type="domain" description="Teneurin-like YD-shell" evidence="3">
    <location>
        <begin position="49"/>
        <end position="159"/>
    </location>
</feature>
<dbReference type="KEGG" id="scl:sce6982"/>
<sequence length="400" mass="42811">MSGEEETAYHDQHLTLRDGRFVTKHIYAGQTRIASKMDPDWFRDPPTLYYHPDHLGSTSFASNNEQTLTQRDEYFPSGELWIDASDSRYELRRAYVFTGKELDQATGLYYFGARYYDPRSSVWLSPDPILDEYMEGGPGGGVFNPGNLGLYSYTLNNPVNLVDPDGRQAQGGHRNFPPGSNGERSPNGWYGPEAARYNQIIQAQRIAEQQAQGKVPTSSAPAPVPPPAAQQRAPSSPPPPPAQPPRPAPPAQPAKASAAQPAKAPVAAQPAKAPVAAQPAKPPQAAPQQSDSSSTTAKAGVSAPVRNGHLAGKPHPVTGVPFDSKGFPDFRAAGVVAAEVKITPSGTRPGDFAAANRAAGLKETPSGMTRHHHQDGRTMQLVPRAIHQKTGHTGGFVSAK</sequence>
<dbReference type="eggNOG" id="COG3209">
    <property type="taxonomic scope" value="Bacteria"/>
</dbReference>
<accession>A9GXW3</accession>
<dbReference type="Pfam" id="PF14414">
    <property type="entry name" value="WHH"/>
    <property type="match status" value="1"/>
</dbReference>
<feature type="region of interest" description="Disordered" evidence="2">
    <location>
        <begin position="206"/>
        <end position="300"/>
    </location>
</feature>
<dbReference type="PANTHER" id="PTHR32305">
    <property type="match status" value="1"/>
</dbReference>
<dbReference type="EMBL" id="AM746676">
    <property type="protein sequence ID" value="CAN97151.1"/>
    <property type="molecule type" value="Genomic_DNA"/>
</dbReference>
<dbReference type="InterPro" id="IPR022385">
    <property type="entry name" value="Rhs_assc_core"/>
</dbReference>
<evidence type="ECO:0000256" key="2">
    <source>
        <dbReference type="SAM" id="MobiDB-lite"/>
    </source>
</evidence>
<dbReference type="AlphaFoldDB" id="A9GXW3"/>
<dbReference type="Pfam" id="PF25023">
    <property type="entry name" value="TEN_YD-shell"/>
    <property type="match status" value="1"/>
</dbReference>
<evidence type="ECO:0000313" key="4">
    <source>
        <dbReference type="EMBL" id="CAN97151.1"/>
    </source>
</evidence>
<dbReference type="HOGENOM" id="CLU_688682_0_0_7"/>
<name>A9GXW3_SORC5</name>
<dbReference type="PANTHER" id="PTHR32305:SF15">
    <property type="entry name" value="PROTEIN RHSA-RELATED"/>
    <property type="match status" value="1"/>
</dbReference>
<dbReference type="InterPro" id="IPR050708">
    <property type="entry name" value="T6SS_VgrG/RHS"/>
</dbReference>
<dbReference type="InterPro" id="IPR056823">
    <property type="entry name" value="TEN-like_YD-shell"/>
</dbReference>
<dbReference type="RefSeq" id="WP_012239590.1">
    <property type="nucleotide sequence ID" value="NC_010162.1"/>
</dbReference>
<dbReference type="NCBIfam" id="TIGR03696">
    <property type="entry name" value="Rhs_assc_core"/>
    <property type="match status" value="1"/>
</dbReference>
<proteinExistence type="predicted"/>
<dbReference type="Gene3D" id="2.180.10.10">
    <property type="entry name" value="RHS repeat-associated core"/>
    <property type="match status" value="1"/>
</dbReference>
<dbReference type="InterPro" id="IPR032869">
    <property type="entry name" value="WHH_dom_containing"/>
</dbReference>
<keyword evidence="5" id="KW-1185">Reference proteome</keyword>
<gene>
    <name evidence="4" type="ordered locus">sce6982</name>
</gene>
<protein>
    <submittedName>
        <fullName evidence="4">Conserved carbohydrate-binding protein, Rhs family</fullName>
    </submittedName>
</protein>
<organism evidence="4 5">
    <name type="scientific">Sorangium cellulosum (strain So ce56)</name>
    <name type="common">Polyangium cellulosum (strain So ce56)</name>
    <dbReference type="NCBI Taxonomy" id="448385"/>
    <lineage>
        <taxon>Bacteria</taxon>
        <taxon>Pseudomonadati</taxon>
        <taxon>Myxococcota</taxon>
        <taxon>Polyangia</taxon>
        <taxon>Polyangiales</taxon>
        <taxon>Polyangiaceae</taxon>
        <taxon>Sorangium</taxon>
    </lineage>
</organism>
<reference evidence="4 5" key="1">
    <citation type="journal article" date="2007" name="Nat. Biotechnol.">
        <title>Complete genome sequence of the myxobacterium Sorangium cellulosum.</title>
        <authorList>
            <person name="Schneiker S."/>
            <person name="Perlova O."/>
            <person name="Kaiser O."/>
            <person name="Gerth K."/>
            <person name="Alici A."/>
            <person name="Altmeyer M.O."/>
            <person name="Bartels D."/>
            <person name="Bekel T."/>
            <person name="Beyer S."/>
            <person name="Bode E."/>
            <person name="Bode H.B."/>
            <person name="Bolten C.J."/>
            <person name="Choudhuri J.V."/>
            <person name="Doss S."/>
            <person name="Elnakady Y.A."/>
            <person name="Frank B."/>
            <person name="Gaigalat L."/>
            <person name="Goesmann A."/>
            <person name="Groeger C."/>
            <person name="Gross F."/>
            <person name="Jelsbak L."/>
            <person name="Jelsbak L."/>
            <person name="Kalinowski J."/>
            <person name="Kegler C."/>
            <person name="Knauber T."/>
            <person name="Konietzny S."/>
            <person name="Kopp M."/>
            <person name="Krause L."/>
            <person name="Krug D."/>
            <person name="Linke B."/>
            <person name="Mahmud T."/>
            <person name="Martinez-Arias R."/>
            <person name="McHardy A.C."/>
            <person name="Merai M."/>
            <person name="Meyer F."/>
            <person name="Mormann S."/>
            <person name="Munoz-Dorado J."/>
            <person name="Perez J."/>
            <person name="Pradella S."/>
            <person name="Rachid S."/>
            <person name="Raddatz G."/>
            <person name="Rosenau F."/>
            <person name="Rueckert C."/>
            <person name="Sasse F."/>
            <person name="Scharfe M."/>
            <person name="Schuster S.C."/>
            <person name="Suen G."/>
            <person name="Treuner-Lange A."/>
            <person name="Velicer G.J."/>
            <person name="Vorholter F.-J."/>
            <person name="Weissman K.J."/>
            <person name="Welch R.D."/>
            <person name="Wenzel S.C."/>
            <person name="Whitworth D.E."/>
            <person name="Wilhelm S."/>
            <person name="Wittmann C."/>
            <person name="Bloecker H."/>
            <person name="Puehler A."/>
            <person name="Mueller R."/>
        </authorList>
    </citation>
    <scope>NUCLEOTIDE SEQUENCE [LARGE SCALE GENOMIC DNA]</scope>
    <source>
        <strain evidence="5">So ce56</strain>
    </source>
</reference>
<dbReference type="OrthoDB" id="4446543at2"/>
<feature type="compositionally biased region" description="Pro residues" evidence="2">
    <location>
        <begin position="235"/>
        <end position="252"/>
    </location>
</feature>
<evidence type="ECO:0000259" key="3">
    <source>
        <dbReference type="Pfam" id="PF25023"/>
    </source>
</evidence>
<evidence type="ECO:0000313" key="5">
    <source>
        <dbReference type="Proteomes" id="UP000002139"/>
    </source>
</evidence>
<keyword evidence="1" id="KW-0677">Repeat</keyword>